<dbReference type="InterPro" id="IPR006683">
    <property type="entry name" value="Thioestr_dom"/>
</dbReference>
<sequence>MTVEDQVTHEHSTHEHLTHEHAGHDRAGAGHASADHIELPWYVLPDYRCFGCSPHNPSGVQLRFTHHGDGLRTVFRLGRAHESYPGVVHGGLLGVIADEIMGNLIVLRTGQIPFTTGMRVRYVLPVIVGGGYECVATVRAGKGPLLHTEAEIREEGGDLVATATASYQTVSLDEARGRISLDAPEVERLRQALSAAVAAATTSHPASPHPASTSVLAEESHVSVD</sequence>
<dbReference type="Pfam" id="PF03061">
    <property type="entry name" value="4HBT"/>
    <property type="match status" value="1"/>
</dbReference>
<dbReference type="InParanoid" id="E3J564"/>
<dbReference type="KEGG" id="fri:FraEuI1c_2629"/>
<dbReference type="eggNOG" id="COG2050">
    <property type="taxonomic scope" value="Bacteria"/>
</dbReference>
<feature type="region of interest" description="Disordered" evidence="1">
    <location>
        <begin position="200"/>
        <end position="225"/>
    </location>
</feature>
<organism evidence="3 4">
    <name type="scientific">Pseudofrankia inefficax (strain DSM 45817 / CECT 9037 / DDB 130130 / EuI1c)</name>
    <name type="common">Frankia inefficax</name>
    <dbReference type="NCBI Taxonomy" id="298654"/>
    <lineage>
        <taxon>Bacteria</taxon>
        <taxon>Bacillati</taxon>
        <taxon>Actinomycetota</taxon>
        <taxon>Actinomycetes</taxon>
        <taxon>Frankiales</taxon>
        <taxon>Frankiaceae</taxon>
        <taxon>Pseudofrankia</taxon>
    </lineage>
</organism>
<reference evidence="3 4" key="1">
    <citation type="submission" date="2010-10" db="EMBL/GenBank/DDBJ databases">
        <title>Complete sequence of Frankia sp. EuI1c.</title>
        <authorList>
            <consortium name="US DOE Joint Genome Institute"/>
            <person name="Lucas S."/>
            <person name="Copeland A."/>
            <person name="Lapidus A."/>
            <person name="Cheng J.-F."/>
            <person name="Bruce D."/>
            <person name="Goodwin L."/>
            <person name="Pitluck S."/>
            <person name="Chertkov O."/>
            <person name="Detter J.C."/>
            <person name="Han C."/>
            <person name="Tapia R."/>
            <person name="Land M."/>
            <person name="Hauser L."/>
            <person name="Jeffries C."/>
            <person name="Kyrpides N."/>
            <person name="Ivanova N."/>
            <person name="Mikhailova N."/>
            <person name="Beauchemin N."/>
            <person name="Sen A."/>
            <person name="Sur S.A."/>
            <person name="Gtari M."/>
            <person name="Wall L."/>
            <person name="Tisa L."/>
            <person name="Woyke T."/>
        </authorList>
    </citation>
    <scope>NUCLEOTIDE SEQUENCE [LARGE SCALE GENOMIC DNA]</scope>
    <source>
        <strain evidence="4">DSM 45817 / CECT 9037 / EuI1c</strain>
    </source>
</reference>
<dbReference type="SUPFAM" id="SSF54637">
    <property type="entry name" value="Thioesterase/thiol ester dehydrase-isomerase"/>
    <property type="match status" value="1"/>
</dbReference>
<dbReference type="Gene3D" id="3.10.129.10">
    <property type="entry name" value="Hotdog Thioesterase"/>
    <property type="match status" value="1"/>
</dbReference>
<dbReference type="RefSeq" id="WP_013423780.1">
    <property type="nucleotide sequence ID" value="NC_014666.1"/>
</dbReference>
<evidence type="ECO:0000256" key="1">
    <source>
        <dbReference type="SAM" id="MobiDB-lite"/>
    </source>
</evidence>
<dbReference type="PANTHER" id="PTHR47260">
    <property type="entry name" value="UPF0644 PROTEIN PB2B4.06"/>
    <property type="match status" value="1"/>
</dbReference>
<gene>
    <name evidence="3" type="ordered locus">FraEuI1c_2629</name>
</gene>
<name>E3J564_PSEI1</name>
<dbReference type="HOGENOM" id="CLU_089876_6_0_11"/>
<proteinExistence type="predicted"/>
<accession>E3J564</accession>
<dbReference type="PANTHER" id="PTHR47260:SF1">
    <property type="entry name" value="UPF0644 PROTEIN PB2B4.06"/>
    <property type="match status" value="1"/>
</dbReference>
<feature type="compositionally biased region" description="Low complexity" evidence="1">
    <location>
        <begin position="200"/>
        <end position="215"/>
    </location>
</feature>
<dbReference type="Proteomes" id="UP000002484">
    <property type="component" value="Chromosome"/>
</dbReference>
<evidence type="ECO:0000313" key="4">
    <source>
        <dbReference type="Proteomes" id="UP000002484"/>
    </source>
</evidence>
<evidence type="ECO:0000313" key="3">
    <source>
        <dbReference type="EMBL" id="ADP80662.1"/>
    </source>
</evidence>
<dbReference type="CDD" id="cd03443">
    <property type="entry name" value="PaaI_thioesterase"/>
    <property type="match status" value="1"/>
</dbReference>
<evidence type="ECO:0000259" key="2">
    <source>
        <dbReference type="Pfam" id="PF03061"/>
    </source>
</evidence>
<dbReference type="AlphaFoldDB" id="E3J564"/>
<dbReference type="InterPro" id="IPR029069">
    <property type="entry name" value="HotDog_dom_sf"/>
</dbReference>
<dbReference type="EMBL" id="CP002299">
    <property type="protein sequence ID" value="ADP80662.1"/>
    <property type="molecule type" value="Genomic_DNA"/>
</dbReference>
<keyword evidence="4" id="KW-1185">Reference proteome</keyword>
<dbReference type="InterPro" id="IPR052061">
    <property type="entry name" value="PTE-AB_protein"/>
</dbReference>
<feature type="region of interest" description="Disordered" evidence="1">
    <location>
        <begin position="1"/>
        <end position="29"/>
    </location>
</feature>
<protein>
    <submittedName>
        <fullName evidence="3">Thioesterase superfamily protein</fullName>
    </submittedName>
</protein>
<feature type="domain" description="Thioesterase" evidence="2">
    <location>
        <begin position="86"/>
        <end position="160"/>
    </location>
</feature>
<dbReference type="STRING" id="298654.FraEuI1c_2629"/>